<comment type="caution">
    <text evidence="1">The sequence shown here is derived from an EMBL/GenBank/DDBJ whole genome shotgun (WGS) entry which is preliminary data.</text>
</comment>
<sequence>MEVTERDEAGHIFRIRIKPSTIGQVVFDANIEDSTSRASFLSFITKVFLPAGYPRSVSPGLSYQILNAAQAFCSSLASLLSSRATLEGYGVGNASASSTNALLLTVLQDISNRLTTIIAAFFFGSSLFPEAKTYRFLADLLNDAAIVIDTLSPLLASLYDAHVPTFVAVIPFLPPTVPLRVYTLCFSASMRALCGIAAGGSKTAITMHFATPLEGTGDVGDLNAKDSSKETVLALLGMLIGTLTVPYLTTPWSTYTVLFIMVFLHLLINYIGVRGVIFRSLNRQRACLAWMAFKSKSDFTNTPTHLASLEHILVHSNTILSLSSGTVIGHCDIGSSLTTCSLDPDIVEIFRHKRYILCLDKKSSLHLGTKPFFHILLKHGFNLADQLHAWILACEIARLFSSTKTGKIGMKTLIQEALTTFDEHYSSFLEDLQKHGWMTDSEYHSPPLLPGSQIISFSSSAPKSVIIGISSTQHKKDQ</sequence>
<gene>
    <name evidence="1" type="ORF">F5876DRAFT_89926</name>
</gene>
<organism evidence="1 2">
    <name type="scientific">Lentinula aff. lateritia</name>
    <dbReference type="NCBI Taxonomy" id="2804960"/>
    <lineage>
        <taxon>Eukaryota</taxon>
        <taxon>Fungi</taxon>
        <taxon>Dikarya</taxon>
        <taxon>Basidiomycota</taxon>
        <taxon>Agaricomycotina</taxon>
        <taxon>Agaricomycetes</taxon>
        <taxon>Agaricomycetidae</taxon>
        <taxon>Agaricales</taxon>
        <taxon>Marasmiineae</taxon>
        <taxon>Omphalotaceae</taxon>
        <taxon>Lentinula</taxon>
    </lineage>
</organism>
<evidence type="ECO:0000313" key="2">
    <source>
        <dbReference type="Proteomes" id="UP001163835"/>
    </source>
</evidence>
<protein>
    <submittedName>
        <fullName evidence="1">Vitamin B6 photo-protection and homoeostasis-domain-containing protein</fullName>
    </submittedName>
</protein>
<dbReference type="Proteomes" id="UP001163835">
    <property type="component" value="Unassembled WGS sequence"/>
</dbReference>
<proteinExistence type="predicted"/>
<reference evidence="1" key="1">
    <citation type="submission" date="2022-09" db="EMBL/GenBank/DDBJ databases">
        <title>A Global Phylogenomic Analysis of the Shiitake Genus Lentinula.</title>
        <authorList>
            <consortium name="DOE Joint Genome Institute"/>
            <person name="Sierra-Patev S."/>
            <person name="Min B."/>
            <person name="Naranjo-Ortiz M."/>
            <person name="Looney B."/>
            <person name="Konkel Z."/>
            <person name="Slot J.C."/>
            <person name="Sakamoto Y."/>
            <person name="Steenwyk J.L."/>
            <person name="Rokas A."/>
            <person name="Carro J."/>
            <person name="Camarero S."/>
            <person name="Ferreira P."/>
            <person name="Molpeceres G."/>
            <person name="Ruiz-Duenas F.J."/>
            <person name="Serrano A."/>
            <person name="Henrissat B."/>
            <person name="Drula E."/>
            <person name="Hughes K.W."/>
            <person name="Mata J.L."/>
            <person name="Ishikawa N.K."/>
            <person name="Vargas-Isla R."/>
            <person name="Ushijima S."/>
            <person name="Smith C.A."/>
            <person name="Ahrendt S."/>
            <person name="Andreopoulos W."/>
            <person name="He G."/>
            <person name="Labutti K."/>
            <person name="Lipzen A."/>
            <person name="Ng V."/>
            <person name="Riley R."/>
            <person name="Sandor L."/>
            <person name="Barry K."/>
            <person name="Martinez A.T."/>
            <person name="Xiao Y."/>
            <person name="Gibbons J.G."/>
            <person name="Terashima K."/>
            <person name="Grigoriev I.V."/>
            <person name="Hibbett D.S."/>
        </authorList>
    </citation>
    <scope>NUCLEOTIDE SEQUENCE</scope>
    <source>
        <strain evidence="1">TMI1499</strain>
    </source>
</reference>
<evidence type="ECO:0000313" key="1">
    <source>
        <dbReference type="EMBL" id="KAJ3808621.1"/>
    </source>
</evidence>
<name>A0ACC1TVM1_9AGAR</name>
<dbReference type="EMBL" id="MU795209">
    <property type="protein sequence ID" value="KAJ3808621.1"/>
    <property type="molecule type" value="Genomic_DNA"/>
</dbReference>
<keyword evidence="2" id="KW-1185">Reference proteome</keyword>
<accession>A0ACC1TVM1</accession>